<dbReference type="EC" id="2.4.99.28" evidence="10"/>
<dbReference type="Pfam" id="PF00905">
    <property type="entry name" value="Transpeptidase"/>
    <property type="match status" value="1"/>
</dbReference>
<dbReference type="InterPro" id="IPR012338">
    <property type="entry name" value="Beta-lactam/transpept-like"/>
</dbReference>
<comment type="catalytic activity">
    <reaction evidence="11">
        <text>[GlcNAc-(1-&gt;4)-Mur2Ac(oyl-L-Ala-gamma-D-Glu-L-Lys-D-Ala-D-Ala)](n)-di-trans,octa-cis-undecaprenyl diphosphate + beta-D-GlcNAc-(1-&gt;4)-Mur2Ac(oyl-L-Ala-gamma-D-Glu-L-Lys-D-Ala-D-Ala)-di-trans,octa-cis-undecaprenyl diphosphate = [GlcNAc-(1-&gt;4)-Mur2Ac(oyl-L-Ala-gamma-D-Glu-L-Lys-D-Ala-D-Ala)](n+1)-di-trans,octa-cis-undecaprenyl diphosphate + di-trans,octa-cis-undecaprenyl diphosphate + H(+)</text>
        <dbReference type="Rhea" id="RHEA:23708"/>
        <dbReference type="Rhea" id="RHEA-COMP:9602"/>
        <dbReference type="Rhea" id="RHEA-COMP:9603"/>
        <dbReference type="ChEBI" id="CHEBI:15378"/>
        <dbReference type="ChEBI" id="CHEBI:58405"/>
        <dbReference type="ChEBI" id="CHEBI:60033"/>
        <dbReference type="ChEBI" id="CHEBI:78435"/>
        <dbReference type="EC" id="2.4.99.28"/>
    </reaction>
</comment>
<dbReference type="InterPro" id="IPR050396">
    <property type="entry name" value="Glycosyltr_51/Transpeptidase"/>
</dbReference>
<dbReference type="GO" id="GO:0006508">
    <property type="term" value="P:proteolysis"/>
    <property type="evidence" value="ECO:0007669"/>
    <property type="project" value="UniProtKB-KW"/>
</dbReference>
<evidence type="ECO:0000256" key="2">
    <source>
        <dbReference type="ARBA" id="ARBA00007090"/>
    </source>
</evidence>
<evidence type="ECO:0000259" key="13">
    <source>
        <dbReference type="Pfam" id="PF00905"/>
    </source>
</evidence>
<evidence type="ECO:0000256" key="9">
    <source>
        <dbReference type="ARBA" id="ARBA00023268"/>
    </source>
</evidence>
<evidence type="ECO:0000313" key="17">
    <source>
        <dbReference type="Proteomes" id="UP000199074"/>
    </source>
</evidence>
<keyword evidence="5" id="KW-0645">Protease</keyword>
<dbReference type="Gene3D" id="1.10.3810.10">
    <property type="entry name" value="Biosynthetic peptidoglycan transglycosylase-like"/>
    <property type="match status" value="1"/>
</dbReference>
<dbReference type="InterPro" id="IPR036950">
    <property type="entry name" value="PBP_transglycosylase"/>
</dbReference>
<comment type="pathway">
    <text evidence="1">Cell wall biogenesis; peptidoglycan biosynthesis.</text>
</comment>
<dbReference type="GO" id="GO:0008955">
    <property type="term" value="F:peptidoglycan glycosyltransferase activity"/>
    <property type="evidence" value="ECO:0007669"/>
    <property type="project" value="UniProtKB-EC"/>
</dbReference>
<evidence type="ECO:0000256" key="7">
    <source>
        <dbReference type="ARBA" id="ARBA00022679"/>
    </source>
</evidence>
<dbReference type="SUPFAM" id="SSF53955">
    <property type="entry name" value="Lysozyme-like"/>
    <property type="match status" value="1"/>
</dbReference>
<dbReference type="PANTHER" id="PTHR32282">
    <property type="entry name" value="BINDING PROTEIN TRANSPEPTIDASE, PUTATIVE-RELATED"/>
    <property type="match status" value="1"/>
</dbReference>
<dbReference type="STRING" id="429728.SAMN05216456_0640"/>
<evidence type="ECO:0000256" key="11">
    <source>
        <dbReference type="ARBA" id="ARBA00049902"/>
    </source>
</evidence>
<gene>
    <name evidence="16" type="ORF">SAMN05216456_0640</name>
</gene>
<evidence type="ECO:0000259" key="14">
    <source>
        <dbReference type="Pfam" id="PF00912"/>
    </source>
</evidence>
<dbReference type="AlphaFoldDB" id="A0A1I7N2V8"/>
<keyword evidence="4" id="KW-0121">Carboxypeptidase</keyword>
<evidence type="ECO:0000256" key="8">
    <source>
        <dbReference type="ARBA" id="ARBA00022801"/>
    </source>
</evidence>
<keyword evidence="8" id="KW-0378">Hydrolase</keyword>
<organism evidence="16 17">
    <name type="scientific">Devosia crocina</name>
    <dbReference type="NCBI Taxonomy" id="429728"/>
    <lineage>
        <taxon>Bacteria</taxon>
        <taxon>Pseudomonadati</taxon>
        <taxon>Pseudomonadota</taxon>
        <taxon>Alphaproteobacteria</taxon>
        <taxon>Hyphomicrobiales</taxon>
        <taxon>Devosiaceae</taxon>
        <taxon>Devosia</taxon>
    </lineage>
</organism>
<reference evidence="16 17" key="1">
    <citation type="submission" date="2016-10" db="EMBL/GenBank/DDBJ databases">
        <authorList>
            <person name="de Groot N.N."/>
        </authorList>
    </citation>
    <scope>NUCLEOTIDE SEQUENCE [LARGE SCALE GENOMIC DNA]</scope>
    <source>
        <strain evidence="16 17">IPL20</strain>
    </source>
</reference>
<dbReference type="InterPro" id="IPR009647">
    <property type="entry name" value="PBP_C"/>
</dbReference>
<feature type="domain" description="Glycosyl transferase family 51" evidence="14">
    <location>
        <begin position="79"/>
        <end position="247"/>
    </location>
</feature>
<dbReference type="GO" id="GO:0008658">
    <property type="term" value="F:penicillin binding"/>
    <property type="evidence" value="ECO:0007669"/>
    <property type="project" value="InterPro"/>
</dbReference>
<comment type="similarity">
    <text evidence="2">In the C-terminal section; belongs to the transpeptidase family.</text>
</comment>
<evidence type="ECO:0000256" key="12">
    <source>
        <dbReference type="SAM" id="Phobius"/>
    </source>
</evidence>
<dbReference type="Gene3D" id="3.40.710.10">
    <property type="entry name" value="DD-peptidase/beta-lactamase superfamily"/>
    <property type="match status" value="1"/>
</dbReference>
<dbReference type="Pfam" id="PF00912">
    <property type="entry name" value="Transgly"/>
    <property type="match status" value="1"/>
</dbReference>
<keyword evidence="12" id="KW-0812">Transmembrane</keyword>
<evidence type="ECO:0000256" key="3">
    <source>
        <dbReference type="ARBA" id="ARBA00007739"/>
    </source>
</evidence>
<evidence type="ECO:0000256" key="10">
    <source>
        <dbReference type="ARBA" id="ARBA00044770"/>
    </source>
</evidence>
<proteinExistence type="inferred from homology"/>
<dbReference type="InterPro" id="IPR001264">
    <property type="entry name" value="Glyco_trans_51"/>
</dbReference>
<feature type="transmembrane region" description="Helical" evidence="12">
    <location>
        <begin position="20"/>
        <end position="42"/>
    </location>
</feature>
<accession>A0A1I7N2V8</accession>
<feature type="domain" description="Penicillin-binding protein transpeptidase" evidence="13">
    <location>
        <begin position="324"/>
        <end position="550"/>
    </location>
</feature>
<dbReference type="GO" id="GO:0030288">
    <property type="term" value="C:outer membrane-bounded periplasmic space"/>
    <property type="evidence" value="ECO:0007669"/>
    <property type="project" value="TreeGrafter"/>
</dbReference>
<dbReference type="Proteomes" id="UP000199074">
    <property type="component" value="Unassembled WGS sequence"/>
</dbReference>
<protein>
    <recommendedName>
        <fullName evidence="10">peptidoglycan glycosyltransferase</fullName>
        <ecNumber evidence="10">2.4.99.28</ecNumber>
    </recommendedName>
</protein>
<dbReference type="SUPFAM" id="SSF56601">
    <property type="entry name" value="beta-lactamase/transpeptidase-like"/>
    <property type="match status" value="1"/>
</dbReference>
<evidence type="ECO:0000259" key="15">
    <source>
        <dbReference type="Pfam" id="PF06832"/>
    </source>
</evidence>
<keyword evidence="17" id="KW-1185">Reference proteome</keyword>
<dbReference type="InterPro" id="IPR011815">
    <property type="entry name" value="PBP_1c"/>
</dbReference>
<dbReference type="UniPathway" id="UPA00219"/>
<dbReference type="Pfam" id="PF06832">
    <property type="entry name" value="BiPBP_C"/>
    <property type="match status" value="1"/>
</dbReference>
<dbReference type="InterPro" id="IPR001460">
    <property type="entry name" value="PCN-bd_Tpept"/>
</dbReference>
<dbReference type="PANTHER" id="PTHR32282:SF15">
    <property type="entry name" value="PENICILLIN-BINDING PROTEIN 1C"/>
    <property type="match status" value="1"/>
</dbReference>
<keyword evidence="12" id="KW-1133">Transmembrane helix</keyword>
<evidence type="ECO:0000256" key="4">
    <source>
        <dbReference type="ARBA" id="ARBA00022645"/>
    </source>
</evidence>
<dbReference type="RefSeq" id="WP_092420816.1">
    <property type="nucleotide sequence ID" value="NZ_FPCK01000001.1"/>
</dbReference>
<keyword evidence="7" id="KW-0808">Transferase</keyword>
<evidence type="ECO:0000256" key="1">
    <source>
        <dbReference type="ARBA" id="ARBA00004752"/>
    </source>
</evidence>
<dbReference type="NCBIfam" id="TIGR02073">
    <property type="entry name" value="PBP_1c"/>
    <property type="match status" value="1"/>
</dbReference>
<dbReference type="GO" id="GO:0004180">
    <property type="term" value="F:carboxypeptidase activity"/>
    <property type="evidence" value="ECO:0007669"/>
    <property type="project" value="UniProtKB-KW"/>
</dbReference>
<dbReference type="GO" id="GO:0009252">
    <property type="term" value="P:peptidoglycan biosynthetic process"/>
    <property type="evidence" value="ECO:0007669"/>
    <property type="project" value="UniProtKB-UniPathway"/>
</dbReference>
<name>A0A1I7N2V8_9HYPH</name>
<dbReference type="OrthoDB" id="9766909at2"/>
<dbReference type="EMBL" id="FPCK01000001">
    <property type="protein sequence ID" value="SFV28958.1"/>
    <property type="molecule type" value="Genomic_DNA"/>
</dbReference>
<evidence type="ECO:0000313" key="16">
    <source>
        <dbReference type="EMBL" id="SFV28958.1"/>
    </source>
</evidence>
<keyword evidence="12" id="KW-0472">Membrane</keyword>
<evidence type="ECO:0000256" key="5">
    <source>
        <dbReference type="ARBA" id="ARBA00022670"/>
    </source>
</evidence>
<keyword evidence="6" id="KW-0328">Glycosyltransferase</keyword>
<evidence type="ECO:0000256" key="6">
    <source>
        <dbReference type="ARBA" id="ARBA00022676"/>
    </source>
</evidence>
<comment type="similarity">
    <text evidence="3">In the N-terminal section; belongs to the glycosyltransferase 51 family.</text>
</comment>
<keyword evidence="9" id="KW-0511">Multifunctional enzyme</keyword>
<sequence>MSRIDVPSAPKQPRPWVARLTLLAFSIFVLTLAGVIQLVSWVTTIEAGLPPAPQLQSIPVSVSVVDRDGLLLRPFTTADGRWRLPAQRTDVDKRFIDMLIAYEDRGFGSHEGIAWSSMVRAAGQFLGAGGRVVSGGSTLTMQVARLLEGQSTRNAWGKLRQMVHAKRLEADLSKDEILDLYLTLAPYGGNIEGIRAASLAYFGKEPARLTTAEAALLVALPQSPEARRPDRDPEAALASRNMVLDRLVATGTIAAEEARAAKLEPIPDARRQFPMLAAHMADAAVRSQRGTAEVALTLDKRLQEALERLATARSRLIDPRVSVAILAADIETGEVLASVGSAGLFARESAGFVDMTTAIRSPGSTLKPLIYGLAFELGLAHPQSLIEDRPTAFGGYVPVNFDGFNRGTVTIHDALTESLNIPAVVVLDAVGPARLVSRLRRAHANPRLPVDTAPSLAVGLGGVGISLRDLVSLYAAIGNGGESVRLHDGIAPAMETDRTASVLDPVSAWYVADILADVPPPLNGSPGRVAYKTGTSYGYRDAWSIGFDGKTVIGVWVGRPDGAPVPGLSGITAAAPILFEAFDRLGARRSPLPRAPVGVLHAANPDLPLPLRRFRHPNQDMVARVASPEIAFPADGVDVDLGLVSGAEASLVVKVRNGVPPFTFFANGAPFGRSHFARQDAWSPDGPGYVTLSVVDAEGRGDSVTVFLN</sequence>
<dbReference type="InterPro" id="IPR023346">
    <property type="entry name" value="Lysozyme-like_dom_sf"/>
</dbReference>
<feature type="domain" description="Penicillin-binding C-terminal" evidence="15">
    <location>
        <begin position="626"/>
        <end position="705"/>
    </location>
</feature>